<dbReference type="InterPro" id="IPR013786">
    <property type="entry name" value="AcylCoA_DH/ox_N"/>
</dbReference>
<dbReference type="Pfam" id="PF02771">
    <property type="entry name" value="Acyl-CoA_dh_N"/>
    <property type="match status" value="1"/>
</dbReference>
<evidence type="ECO:0000259" key="7">
    <source>
        <dbReference type="Pfam" id="PF02770"/>
    </source>
</evidence>
<dbReference type="InterPro" id="IPR009075">
    <property type="entry name" value="AcylCo_DH/oxidase_C"/>
</dbReference>
<comment type="similarity">
    <text evidence="2">Belongs to the acyl-CoA dehydrogenase family.</text>
</comment>
<dbReference type="Proteomes" id="UP001481677">
    <property type="component" value="Unassembled WGS sequence"/>
</dbReference>
<dbReference type="PANTHER" id="PTHR43884:SF20">
    <property type="entry name" value="ACYL-COA DEHYDROGENASE FADE28"/>
    <property type="match status" value="1"/>
</dbReference>
<comment type="cofactor">
    <cofactor evidence="1">
        <name>FAD</name>
        <dbReference type="ChEBI" id="CHEBI:57692"/>
    </cofactor>
</comment>
<dbReference type="Pfam" id="PF00441">
    <property type="entry name" value="Acyl-CoA_dh_1"/>
    <property type="match status" value="1"/>
</dbReference>
<sequence>MKMDFSWTEEQRQLADTLRRFAENEYTVEHRRKVTRDHQGLCRNAWRAYAEFGVLALGVPEAYSGFAGRATDTFVVQYEAGRALLLEPLIASSVMSVSMLAEHGGERLKEAWLPALADGSRIVTPAWQERNARYDFHAPRTTARAAGEGFRLDGCKLHVWHGGAADAFIVSAWNAAVDAVTLFVVPASAQGVIVRAYPTVDGQQAAEVTFESVFVESAQVLGDPRRGATILEAGIERGIAALCAASVGAMERLIEMTAEYLRTRHQFGQPLAAFQALRHRLADMLVQKELALSMTHFATAALESDSAEERRRAVSAAKAMVTKAGRFVGQHAIQLHGGIGVTAELVVGDYFKFLMGAAQLFGDADHHVDVFARTAAQEGA</sequence>
<dbReference type="RefSeq" id="WP_338048151.1">
    <property type="nucleotide sequence ID" value="NZ_JAZHFZ010000036.1"/>
</dbReference>
<dbReference type="Gene3D" id="2.40.110.10">
    <property type="entry name" value="Butyryl-CoA Dehydrogenase, subunit A, domain 2"/>
    <property type="match status" value="1"/>
</dbReference>
<dbReference type="InterPro" id="IPR009100">
    <property type="entry name" value="AcylCoA_DH/oxidase_NM_dom_sf"/>
</dbReference>
<dbReference type="InterPro" id="IPR046373">
    <property type="entry name" value="Acyl-CoA_Oxase/DH_mid-dom_sf"/>
</dbReference>
<evidence type="ECO:0000256" key="3">
    <source>
        <dbReference type="ARBA" id="ARBA00022630"/>
    </source>
</evidence>
<gene>
    <name evidence="9" type="ORF">V4C56_33700</name>
</gene>
<dbReference type="SUPFAM" id="SSF47203">
    <property type="entry name" value="Acyl-CoA dehydrogenase C-terminal domain-like"/>
    <property type="match status" value="1"/>
</dbReference>
<dbReference type="InterPro" id="IPR006091">
    <property type="entry name" value="Acyl-CoA_Oxase/DH_mid-dom"/>
</dbReference>
<evidence type="ECO:0000256" key="2">
    <source>
        <dbReference type="ARBA" id="ARBA00009347"/>
    </source>
</evidence>
<dbReference type="InterPro" id="IPR037069">
    <property type="entry name" value="AcylCoA_DH/ox_N_sf"/>
</dbReference>
<protein>
    <submittedName>
        <fullName evidence="9">Acyl-CoA dehydrogenase</fullName>
    </submittedName>
</protein>
<keyword evidence="3" id="KW-0285">Flavoprotein</keyword>
<proteinExistence type="inferred from homology"/>
<feature type="domain" description="Acyl-CoA dehydrogenase/oxidase N-terminal" evidence="8">
    <location>
        <begin position="8"/>
        <end position="119"/>
    </location>
</feature>
<dbReference type="Pfam" id="PF02770">
    <property type="entry name" value="Acyl-CoA_dh_M"/>
    <property type="match status" value="1"/>
</dbReference>
<comment type="caution">
    <text evidence="9">The sequence shown here is derived from an EMBL/GenBank/DDBJ whole genome shotgun (WGS) entry which is preliminary data.</text>
</comment>
<evidence type="ECO:0000313" key="10">
    <source>
        <dbReference type="Proteomes" id="UP001481677"/>
    </source>
</evidence>
<evidence type="ECO:0000256" key="4">
    <source>
        <dbReference type="ARBA" id="ARBA00022827"/>
    </source>
</evidence>
<accession>A0ABU9RCR2</accession>
<feature type="domain" description="Acyl-CoA oxidase/dehydrogenase middle" evidence="7">
    <location>
        <begin position="127"/>
        <end position="213"/>
    </location>
</feature>
<evidence type="ECO:0000256" key="5">
    <source>
        <dbReference type="ARBA" id="ARBA00023002"/>
    </source>
</evidence>
<dbReference type="SUPFAM" id="SSF56645">
    <property type="entry name" value="Acyl-CoA dehydrogenase NM domain-like"/>
    <property type="match status" value="1"/>
</dbReference>
<keyword evidence="4" id="KW-0274">FAD</keyword>
<organism evidence="9 10">
    <name type="scientific">Paraburkholderia azotifigens</name>
    <dbReference type="NCBI Taxonomy" id="2057004"/>
    <lineage>
        <taxon>Bacteria</taxon>
        <taxon>Pseudomonadati</taxon>
        <taxon>Pseudomonadota</taxon>
        <taxon>Betaproteobacteria</taxon>
        <taxon>Burkholderiales</taxon>
        <taxon>Burkholderiaceae</taxon>
        <taxon>Paraburkholderia</taxon>
    </lineage>
</organism>
<name>A0ABU9RCR2_9BURK</name>
<feature type="domain" description="Acyl-CoA dehydrogenase/oxidase C-terminal" evidence="6">
    <location>
        <begin position="226"/>
        <end position="373"/>
    </location>
</feature>
<dbReference type="Gene3D" id="1.20.140.10">
    <property type="entry name" value="Butyryl-CoA Dehydrogenase, subunit A, domain 3"/>
    <property type="match status" value="1"/>
</dbReference>
<keyword evidence="5" id="KW-0560">Oxidoreductase</keyword>
<dbReference type="CDD" id="cd00567">
    <property type="entry name" value="ACAD"/>
    <property type="match status" value="1"/>
</dbReference>
<reference evidence="9 10" key="1">
    <citation type="submission" date="2024-01" db="EMBL/GenBank/DDBJ databases">
        <title>The diversity of rhizobia nodulating Mimosa spp. in eleven states of Brazil covering several biomes is determined by host plant, location, and edaphic factors.</title>
        <authorList>
            <person name="Rouws L."/>
            <person name="Barauna A."/>
            <person name="Beukes C."/>
            <person name="De Faria S.M."/>
            <person name="Gross E."/>
            <person name="Dos Reis Junior F.B."/>
            <person name="Simon M."/>
            <person name="Maluk M."/>
            <person name="Odee D.W."/>
            <person name="Kenicer G."/>
            <person name="Young J.P.W."/>
            <person name="Reis V.M."/>
            <person name="Zilli J."/>
            <person name="James E.K."/>
        </authorList>
    </citation>
    <scope>NUCLEOTIDE SEQUENCE [LARGE SCALE GENOMIC DNA]</scope>
    <source>
        <strain evidence="9 10">JPY530</strain>
    </source>
</reference>
<dbReference type="EMBL" id="JAZHGA010000035">
    <property type="protein sequence ID" value="MEM5344568.1"/>
    <property type="molecule type" value="Genomic_DNA"/>
</dbReference>
<dbReference type="Gene3D" id="1.10.540.10">
    <property type="entry name" value="Acyl-CoA dehydrogenase/oxidase, N-terminal domain"/>
    <property type="match status" value="1"/>
</dbReference>
<evidence type="ECO:0000259" key="8">
    <source>
        <dbReference type="Pfam" id="PF02771"/>
    </source>
</evidence>
<dbReference type="InterPro" id="IPR036250">
    <property type="entry name" value="AcylCo_DH-like_C"/>
</dbReference>
<evidence type="ECO:0000259" key="6">
    <source>
        <dbReference type="Pfam" id="PF00441"/>
    </source>
</evidence>
<keyword evidence="10" id="KW-1185">Reference proteome</keyword>
<evidence type="ECO:0000313" key="9">
    <source>
        <dbReference type="EMBL" id="MEM5344568.1"/>
    </source>
</evidence>
<dbReference type="PANTHER" id="PTHR43884">
    <property type="entry name" value="ACYL-COA DEHYDROGENASE"/>
    <property type="match status" value="1"/>
</dbReference>
<evidence type="ECO:0000256" key="1">
    <source>
        <dbReference type="ARBA" id="ARBA00001974"/>
    </source>
</evidence>